<reference evidence="3" key="1">
    <citation type="journal article" date="2019" name="Int. J. Syst. Evol. Microbiol.">
        <title>The Global Catalogue of Microorganisms (GCM) 10K type strain sequencing project: providing services to taxonomists for standard genome sequencing and annotation.</title>
        <authorList>
            <consortium name="The Broad Institute Genomics Platform"/>
            <consortium name="The Broad Institute Genome Sequencing Center for Infectious Disease"/>
            <person name="Wu L."/>
            <person name="Ma J."/>
        </authorList>
    </citation>
    <scope>NUCLEOTIDE SEQUENCE [LARGE SCALE GENOMIC DNA]</scope>
    <source>
        <strain evidence="3">JCM 17839</strain>
    </source>
</reference>
<gene>
    <name evidence="2" type="ORF">GCM10023171_09550</name>
</gene>
<protein>
    <submittedName>
        <fullName evidence="2">Uncharacterized protein</fullName>
    </submittedName>
</protein>
<evidence type="ECO:0000256" key="1">
    <source>
        <dbReference type="SAM" id="Phobius"/>
    </source>
</evidence>
<comment type="caution">
    <text evidence="2">The sequence shown here is derived from an EMBL/GenBank/DDBJ whole genome shotgun (WGS) entry which is preliminary data.</text>
</comment>
<keyword evidence="3" id="KW-1185">Reference proteome</keyword>
<dbReference type="Proteomes" id="UP001500731">
    <property type="component" value="Unassembled WGS sequence"/>
</dbReference>
<evidence type="ECO:0000313" key="3">
    <source>
        <dbReference type="Proteomes" id="UP001500731"/>
    </source>
</evidence>
<dbReference type="EMBL" id="BAABGP010000007">
    <property type="protein sequence ID" value="GAA4481298.1"/>
    <property type="molecule type" value="Genomic_DNA"/>
</dbReference>
<name>A0ABP8P6P9_9MICO</name>
<evidence type="ECO:0000313" key="2">
    <source>
        <dbReference type="EMBL" id="GAA4481298.1"/>
    </source>
</evidence>
<keyword evidence="1" id="KW-0812">Transmembrane</keyword>
<organism evidence="2 3">
    <name type="scientific">Microbacterium panaciterrae</name>
    <dbReference type="NCBI Taxonomy" id="985759"/>
    <lineage>
        <taxon>Bacteria</taxon>
        <taxon>Bacillati</taxon>
        <taxon>Actinomycetota</taxon>
        <taxon>Actinomycetes</taxon>
        <taxon>Micrococcales</taxon>
        <taxon>Microbacteriaceae</taxon>
        <taxon>Microbacterium</taxon>
    </lineage>
</organism>
<sequence>MNGSDFEAPDNQDFDRLEAEFFTELKASSRRRTRRHRWVAGATALAITLGAGTAWIVLANQHLRERATYCYAKADVNARYATVAATDETTSAAGQAVDRCAGLWQIGYFDSASPASDDGRAHAVPTLEACVRPDGVYAVFPNTEGDTSKFCERLGLTAAG</sequence>
<keyword evidence="1" id="KW-1133">Transmembrane helix</keyword>
<accession>A0ABP8P6P9</accession>
<keyword evidence="1" id="KW-0472">Membrane</keyword>
<proteinExistence type="predicted"/>
<feature type="transmembrane region" description="Helical" evidence="1">
    <location>
        <begin position="38"/>
        <end position="58"/>
    </location>
</feature>